<comment type="caution">
    <text evidence="12">The sequence shown here is derived from an EMBL/GenBank/DDBJ whole genome shotgun (WGS) entry which is preliminary data.</text>
</comment>
<evidence type="ECO:0000256" key="1">
    <source>
        <dbReference type="ARBA" id="ARBA00011009"/>
    </source>
</evidence>
<dbReference type="EMBL" id="JAUJFL010000002">
    <property type="protein sequence ID" value="KAK2611812.1"/>
    <property type="molecule type" value="Genomic_DNA"/>
</dbReference>
<evidence type="ECO:0000259" key="10">
    <source>
        <dbReference type="Pfam" id="PF01210"/>
    </source>
</evidence>
<dbReference type="InterPro" id="IPR036291">
    <property type="entry name" value="NAD(P)-bd_dom_sf"/>
</dbReference>
<evidence type="ECO:0000313" key="13">
    <source>
        <dbReference type="Proteomes" id="UP001265746"/>
    </source>
</evidence>
<feature type="compositionally biased region" description="Low complexity" evidence="9">
    <location>
        <begin position="59"/>
        <end position="72"/>
    </location>
</feature>
<dbReference type="InterPro" id="IPR008927">
    <property type="entry name" value="6-PGluconate_DH-like_C_sf"/>
</dbReference>
<dbReference type="PANTHER" id="PTHR11728:SF8">
    <property type="entry name" value="GLYCEROL-3-PHOSPHATE DEHYDROGENASE [NAD(+)]-RELATED"/>
    <property type="match status" value="1"/>
</dbReference>
<evidence type="ECO:0000256" key="8">
    <source>
        <dbReference type="RuleBase" id="RU361243"/>
    </source>
</evidence>
<keyword evidence="4 7" id="KW-0520">NAD</keyword>
<evidence type="ECO:0000256" key="2">
    <source>
        <dbReference type="ARBA" id="ARBA00013218"/>
    </source>
</evidence>
<reference evidence="12" key="1">
    <citation type="submission" date="2023-06" db="EMBL/GenBank/DDBJ databases">
        <authorList>
            <person name="Noh H."/>
        </authorList>
    </citation>
    <scope>NUCLEOTIDE SEQUENCE</scope>
    <source>
        <strain evidence="12">DUCC20226</strain>
    </source>
</reference>
<evidence type="ECO:0000256" key="7">
    <source>
        <dbReference type="RuleBase" id="RU000437"/>
    </source>
</evidence>
<organism evidence="12 13">
    <name type="scientific">Phomopsis amygdali</name>
    <name type="common">Fusicoccum amygdali</name>
    <dbReference type="NCBI Taxonomy" id="1214568"/>
    <lineage>
        <taxon>Eukaryota</taxon>
        <taxon>Fungi</taxon>
        <taxon>Dikarya</taxon>
        <taxon>Ascomycota</taxon>
        <taxon>Pezizomycotina</taxon>
        <taxon>Sordariomycetes</taxon>
        <taxon>Sordariomycetidae</taxon>
        <taxon>Diaporthales</taxon>
        <taxon>Diaporthaceae</taxon>
        <taxon>Diaporthe</taxon>
    </lineage>
</organism>
<comment type="similarity">
    <text evidence="1 7">Belongs to the NAD-dependent glycerol-3-phosphate dehydrogenase family.</text>
</comment>
<dbReference type="InterPro" id="IPR006168">
    <property type="entry name" value="G3P_DH_NAD-dep"/>
</dbReference>
<evidence type="ECO:0000256" key="6">
    <source>
        <dbReference type="ARBA" id="ARBA00072861"/>
    </source>
</evidence>
<dbReference type="Pfam" id="PF01210">
    <property type="entry name" value="NAD_Gly3P_dh_N"/>
    <property type="match status" value="1"/>
</dbReference>
<feature type="region of interest" description="Disordered" evidence="9">
    <location>
        <begin position="42"/>
        <end position="74"/>
    </location>
</feature>
<dbReference type="GO" id="GO:0051287">
    <property type="term" value="F:NAD binding"/>
    <property type="evidence" value="ECO:0007669"/>
    <property type="project" value="UniProtKB-UniRule"/>
</dbReference>
<dbReference type="InterPro" id="IPR013328">
    <property type="entry name" value="6PGD_dom2"/>
</dbReference>
<comment type="catalytic activity">
    <reaction evidence="5 8">
        <text>sn-glycerol 3-phosphate + NAD(+) = dihydroxyacetone phosphate + NADH + H(+)</text>
        <dbReference type="Rhea" id="RHEA:11092"/>
        <dbReference type="ChEBI" id="CHEBI:15378"/>
        <dbReference type="ChEBI" id="CHEBI:57540"/>
        <dbReference type="ChEBI" id="CHEBI:57597"/>
        <dbReference type="ChEBI" id="CHEBI:57642"/>
        <dbReference type="ChEBI" id="CHEBI:57945"/>
        <dbReference type="EC" id="1.1.1.8"/>
    </reaction>
</comment>
<evidence type="ECO:0000256" key="9">
    <source>
        <dbReference type="SAM" id="MobiDB-lite"/>
    </source>
</evidence>
<dbReference type="Gene3D" id="3.40.50.720">
    <property type="entry name" value="NAD(P)-binding Rossmann-like Domain"/>
    <property type="match status" value="1"/>
</dbReference>
<dbReference type="AlphaFoldDB" id="A0AAD9W6P6"/>
<dbReference type="EC" id="1.1.1.8" evidence="2 8"/>
<dbReference type="GO" id="GO:0141152">
    <property type="term" value="F:glycerol-3-phosphate dehydrogenase (NAD+) activity"/>
    <property type="evidence" value="ECO:0007669"/>
    <property type="project" value="UniProtKB-UniRule"/>
</dbReference>
<feature type="domain" description="Glycerol-3-phosphate dehydrogenase NAD-dependent N-terminal" evidence="10">
    <location>
        <begin position="124"/>
        <end position="304"/>
    </location>
</feature>
<evidence type="ECO:0000256" key="4">
    <source>
        <dbReference type="ARBA" id="ARBA00023027"/>
    </source>
</evidence>
<sequence>MHALRIARVDFSLAPTSTNTVVLSTSFRPTATLSQLHLAVSENRRASTSSRSPSPPIATPSKSSSSSSSSSSFRRTSTLFAPALRPGRSAPSTRGGIPPLYSRFAITSRRNMATLGDPYEKRHKVTVVGSGNWGSTIAKIVAENTKANPKIFEPEVQMWVYEEEISIPKDSPHYDASIGDAKQKITSIINKYHENVKYLPGIKLPDNVIANPNLIDAAKDSTILIFNLPHQFIDNVCKQLRGHIVPYARAISCIKGVHVSDDGVSLFSEWIGDGLGIYCGALSGANIASEIAAEKWCATTIAYDPPPMDASRNPTPRTQSPAANQTKFDLSITPVNASHKDARGRNSKVKLTAVPDTFPPLDHMTFKALFRRPYFHVRMVSDVAGTSLGGALKNIVAVAAGFVVGKGWGDNAKSEVCRLGIVEMIKFGKEFFGQTVNTATFTVESAGMADLVTSCSSGRNFRCSKIAVERGVSVAEVERTELNGQMLQGTSTAKEVNSFLKARGLTHEYPLFTAVNDILDGKCQVDDIPDLVAQSEDWDLNGFVSPERMTVKSRL</sequence>
<dbReference type="Proteomes" id="UP001265746">
    <property type="component" value="Unassembled WGS sequence"/>
</dbReference>
<name>A0AAD9W6P6_PHOAM</name>
<keyword evidence="3 7" id="KW-0560">Oxidoreductase</keyword>
<protein>
    <recommendedName>
        <fullName evidence="6 8">Glycerol-3-phosphate dehydrogenase [NAD(+)]</fullName>
        <ecNumber evidence="2 8">1.1.1.8</ecNumber>
    </recommendedName>
</protein>
<keyword evidence="13" id="KW-1185">Reference proteome</keyword>
<accession>A0AAD9W6P6</accession>
<dbReference type="InterPro" id="IPR011128">
    <property type="entry name" value="G3P_DH_NAD-dep_N"/>
</dbReference>
<dbReference type="Pfam" id="PF07479">
    <property type="entry name" value="NAD_Gly3P_dh_C"/>
    <property type="match status" value="1"/>
</dbReference>
<dbReference type="FunFam" id="1.10.1040.10:FF:000004">
    <property type="entry name" value="Glycerol-3-phosphate dehydrogenase [NAD(+)]"/>
    <property type="match status" value="1"/>
</dbReference>
<dbReference type="Gene3D" id="1.10.1040.10">
    <property type="entry name" value="N-(1-d-carboxylethyl)-l-norvaline Dehydrogenase, domain 2"/>
    <property type="match status" value="1"/>
</dbReference>
<dbReference type="GO" id="GO:0005975">
    <property type="term" value="P:carbohydrate metabolic process"/>
    <property type="evidence" value="ECO:0007669"/>
    <property type="project" value="InterPro"/>
</dbReference>
<dbReference type="PANTHER" id="PTHR11728">
    <property type="entry name" value="GLYCEROL-3-PHOSPHATE DEHYDROGENASE"/>
    <property type="match status" value="1"/>
</dbReference>
<evidence type="ECO:0000256" key="3">
    <source>
        <dbReference type="ARBA" id="ARBA00023002"/>
    </source>
</evidence>
<dbReference type="GO" id="GO:0005829">
    <property type="term" value="C:cytosol"/>
    <property type="evidence" value="ECO:0007669"/>
    <property type="project" value="TreeGrafter"/>
</dbReference>
<dbReference type="PROSITE" id="PS00957">
    <property type="entry name" value="NAD_G3PDH"/>
    <property type="match status" value="1"/>
</dbReference>
<dbReference type="GO" id="GO:0005634">
    <property type="term" value="C:nucleus"/>
    <property type="evidence" value="ECO:0007669"/>
    <property type="project" value="TreeGrafter"/>
</dbReference>
<evidence type="ECO:0000259" key="11">
    <source>
        <dbReference type="Pfam" id="PF07479"/>
    </source>
</evidence>
<dbReference type="GO" id="GO:0046168">
    <property type="term" value="P:glycerol-3-phosphate catabolic process"/>
    <property type="evidence" value="ECO:0007669"/>
    <property type="project" value="UniProtKB-UniRule"/>
</dbReference>
<proteinExistence type="inferred from homology"/>
<dbReference type="SUPFAM" id="SSF48179">
    <property type="entry name" value="6-phosphogluconate dehydrogenase C-terminal domain-like"/>
    <property type="match status" value="1"/>
</dbReference>
<dbReference type="InterPro" id="IPR006109">
    <property type="entry name" value="G3P_DH_NAD-dep_C"/>
</dbReference>
<evidence type="ECO:0000313" key="12">
    <source>
        <dbReference type="EMBL" id="KAK2611812.1"/>
    </source>
</evidence>
<dbReference type="PRINTS" id="PR00077">
    <property type="entry name" value="GPDHDRGNASE"/>
</dbReference>
<evidence type="ECO:0000256" key="5">
    <source>
        <dbReference type="ARBA" id="ARBA00048683"/>
    </source>
</evidence>
<dbReference type="FunFam" id="3.40.50.720:FF:000294">
    <property type="entry name" value="Glycerol-3-phosphate dehydrogenase [NAD(+)]"/>
    <property type="match status" value="1"/>
</dbReference>
<dbReference type="SUPFAM" id="SSF51735">
    <property type="entry name" value="NAD(P)-binding Rossmann-fold domains"/>
    <property type="match status" value="1"/>
</dbReference>
<gene>
    <name evidence="12" type="ORF">N8I77_005136</name>
</gene>
<feature type="domain" description="Glycerol-3-phosphate dehydrogenase NAD-dependent C-terminal" evidence="11">
    <location>
        <begin position="382"/>
        <end position="528"/>
    </location>
</feature>